<protein>
    <submittedName>
        <fullName evidence="7">ABC-type cobalamin/Fe3+-siderophores transport system, ATPase component</fullName>
    </submittedName>
</protein>
<accession>A0A0K6IJC2</accession>
<gene>
    <name evidence="7" type="ORF">Ga0061065_10354</name>
</gene>
<dbReference type="AlphaFoldDB" id="A0A0K6IJC2"/>
<dbReference type="Pfam" id="PF00005">
    <property type="entry name" value="ABC_tran"/>
    <property type="match status" value="1"/>
</dbReference>
<evidence type="ECO:0000259" key="6">
    <source>
        <dbReference type="PROSITE" id="PS50893"/>
    </source>
</evidence>
<comment type="function">
    <text evidence="5">Part of the ABC transporter complex HmuTUV involved in hemin import. Responsible for energy coupling to the transport system.</text>
</comment>
<dbReference type="GO" id="GO:0005524">
    <property type="term" value="F:ATP binding"/>
    <property type="evidence" value="ECO:0007669"/>
    <property type="project" value="UniProtKB-KW"/>
</dbReference>
<reference evidence="8" key="1">
    <citation type="submission" date="2015-08" db="EMBL/GenBank/DDBJ databases">
        <authorList>
            <person name="Varghese N."/>
        </authorList>
    </citation>
    <scope>NUCLEOTIDE SEQUENCE [LARGE SCALE GENOMIC DNA]</scope>
    <source>
        <strain evidence="8">JCM 18476</strain>
    </source>
</reference>
<evidence type="ECO:0000313" key="7">
    <source>
        <dbReference type="EMBL" id="CUB03205.1"/>
    </source>
</evidence>
<evidence type="ECO:0000256" key="3">
    <source>
        <dbReference type="ARBA" id="ARBA00022840"/>
    </source>
</evidence>
<dbReference type="PANTHER" id="PTHR42794:SF1">
    <property type="entry name" value="HEMIN IMPORT ATP-BINDING PROTEIN HMUV"/>
    <property type="match status" value="1"/>
</dbReference>
<keyword evidence="1" id="KW-0813">Transport</keyword>
<dbReference type="SUPFAM" id="SSF52540">
    <property type="entry name" value="P-loop containing nucleoside triphosphate hydrolases"/>
    <property type="match status" value="1"/>
</dbReference>
<evidence type="ECO:0000256" key="5">
    <source>
        <dbReference type="ARBA" id="ARBA00037066"/>
    </source>
</evidence>
<keyword evidence="2" id="KW-0547">Nucleotide-binding</keyword>
<dbReference type="Proteomes" id="UP000182769">
    <property type="component" value="Unassembled WGS sequence"/>
</dbReference>
<organism evidence="7 8">
    <name type="scientific">Marinomonas fungiae</name>
    <dbReference type="NCBI Taxonomy" id="1137284"/>
    <lineage>
        <taxon>Bacteria</taxon>
        <taxon>Pseudomonadati</taxon>
        <taxon>Pseudomonadota</taxon>
        <taxon>Gammaproteobacteria</taxon>
        <taxon>Oceanospirillales</taxon>
        <taxon>Oceanospirillaceae</taxon>
        <taxon>Marinomonas</taxon>
    </lineage>
</organism>
<sequence length="254" mass="28117">MALVTNALVVDIPSRHPEPLDLTMEPGQIWGVLGPNGVGKTTLLHTLAGLISPRSGVVSWAQKPLPEWHRLALAQEIGVMFQEHQDGFPATVLETALLGRFPYLSPWEMESDEDMQMAKAALEYLDLEGLASRSISQLSGGERQRTALAALLSQDPEMWLVDEPTNHLDLHHQVAVMRLLQRKAQADKLVVMSLHDVNLAATWCSHVLLLYPDGPARMGAAEELLTLEHLQPLYQQVLVQGELDGRLVFLPKVI</sequence>
<evidence type="ECO:0000256" key="1">
    <source>
        <dbReference type="ARBA" id="ARBA00022448"/>
    </source>
</evidence>
<evidence type="ECO:0000256" key="2">
    <source>
        <dbReference type="ARBA" id="ARBA00022741"/>
    </source>
</evidence>
<evidence type="ECO:0000313" key="8">
    <source>
        <dbReference type="Proteomes" id="UP000182769"/>
    </source>
</evidence>
<keyword evidence="8" id="KW-1185">Reference proteome</keyword>
<proteinExistence type="predicted"/>
<keyword evidence="3" id="KW-0067">ATP-binding</keyword>
<dbReference type="PANTHER" id="PTHR42794">
    <property type="entry name" value="HEMIN IMPORT ATP-BINDING PROTEIN HMUV"/>
    <property type="match status" value="1"/>
</dbReference>
<dbReference type="STRING" id="1137284.GCA_001418205_01052"/>
<dbReference type="SMART" id="SM00382">
    <property type="entry name" value="AAA"/>
    <property type="match status" value="1"/>
</dbReference>
<dbReference type="EMBL" id="CYHG01000003">
    <property type="protein sequence ID" value="CUB03205.1"/>
    <property type="molecule type" value="Genomic_DNA"/>
</dbReference>
<dbReference type="PROSITE" id="PS50893">
    <property type="entry name" value="ABC_TRANSPORTER_2"/>
    <property type="match status" value="1"/>
</dbReference>
<evidence type="ECO:0000256" key="4">
    <source>
        <dbReference type="ARBA" id="ARBA00022967"/>
    </source>
</evidence>
<keyword evidence="4" id="KW-1278">Translocase</keyword>
<dbReference type="InterPro" id="IPR027417">
    <property type="entry name" value="P-loop_NTPase"/>
</dbReference>
<dbReference type="GO" id="GO:0016887">
    <property type="term" value="F:ATP hydrolysis activity"/>
    <property type="evidence" value="ECO:0007669"/>
    <property type="project" value="InterPro"/>
</dbReference>
<name>A0A0K6IJC2_9GAMM</name>
<dbReference type="OrthoDB" id="6461291at2"/>
<dbReference type="CDD" id="cd03214">
    <property type="entry name" value="ABC_Iron-Siderophores_B12_Hemin"/>
    <property type="match status" value="1"/>
</dbReference>
<dbReference type="InterPro" id="IPR003593">
    <property type="entry name" value="AAA+_ATPase"/>
</dbReference>
<dbReference type="Gene3D" id="3.40.50.300">
    <property type="entry name" value="P-loop containing nucleotide triphosphate hydrolases"/>
    <property type="match status" value="1"/>
</dbReference>
<feature type="domain" description="ABC transporter" evidence="6">
    <location>
        <begin position="2"/>
        <end position="237"/>
    </location>
</feature>
<dbReference type="InterPro" id="IPR003439">
    <property type="entry name" value="ABC_transporter-like_ATP-bd"/>
</dbReference>